<organism evidence="3 4">
    <name type="scientific">Oldenlandia corymbosa var. corymbosa</name>
    <dbReference type="NCBI Taxonomy" id="529605"/>
    <lineage>
        <taxon>Eukaryota</taxon>
        <taxon>Viridiplantae</taxon>
        <taxon>Streptophyta</taxon>
        <taxon>Embryophyta</taxon>
        <taxon>Tracheophyta</taxon>
        <taxon>Spermatophyta</taxon>
        <taxon>Magnoliopsida</taxon>
        <taxon>eudicotyledons</taxon>
        <taxon>Gunneridae</taxon>
        <taxon>Pentapetalae</taxon>
        <taxon>asterids</taxon>
        <taxon>lamiids</taxon>
        <taxon>Gentianales</taxon>
        <taxon>Rubiaceae</taxon>
        <taxon>Rubioideae</taxon>
        <taxon>Spermacoceae</taxon>
        <taxon>Hedyotis-Oldenlandia complex</taxon>
        <taxon>Oldenlandia</taxon>
    </lineage>
</organism>
<accession>A0AAV1CUS0</accession>
<sequence>MGGDDETHSDVDNHQPVTKARKFDESSSPAHRSARRPPLPPILKSESETDSGSHSDCPISIIALAEKSSPAHRRMRTRRSSPPPIFKSKSESESETETESESESESDIEGDLWFPRVTTKSRTRRDTKRKSMRGFLVTTCPVRLINSCFIPWTHMKKTQYSTPEQIVEWCGECLAVFNRTHDQKPGYKAFEFDEVEYITCIPVAFGYRGFYITFKGKAQPVDDSSSIISEVFRARYGTLKRPPADGLVVGVLSCELKSEHQSRVDKKLAKLAKDGERCLFPCCFKRVLCDHPSCIDEGEFSYLNGSECTQVKDAMAPGLSGLDFGNLKYLKELELSRVPSRPPSFPVLGDVAALKSLTVGHSSISYLPPEIGHLFSSKLAASPNGSPDVRILQLAIFMDFIKGDVAFSLMKLNDRNIIQLDIKSENVFTDSLFVLAYIHVLLLELIYLLWKFVLESTLDSLRGALSLDQTQLV</sequence>
<keyword evidence="4" id="KW-1185">Reference proteome</keyword>
<feature type="region of interest" description="Disordered" evidence="1">
    <location>
        <begin position="1"/>
        <end position="112"/>
    </location>
</feature>
<feature type="compositionally biased region" description="Acidic residues" evidence="1">
    <location>
        <begin position="93"/>
        <end position="110"/>
    </location>
</feature>
<keyword evidence="2" id="KW-0812">Transmembrane</keyword>
<protein>
    <submittedName>
        <fullName evidence="3">OLC1v1035406C1</fullName>
    </submittedName>
</protein>
<reference evidence="3" key="1">
    <citation type="submission" date="2023-03" db="EMBL/GenBank/DDBJ databases">
        <authorList>
            <person name="Julca I."/>
        </authorList>
    </citation>
    <scope>NUCLEOTIDE SEQUENCE</scope>
</reference>
<feature type="compositionally biased region" description="Basic residues" evidence="1">
    <location>
        <begin position="70"/>
        <end position="79"/>
    </location>
</feature>
<keyword evidence="2" id="KW-1133">Transmembrane helix</keyword>
<proteinExistence type="predicted"/>
<evidence type="ECO:0000313" key="4">
    <source>
        <dbReference type="Proteomes" id="UP001161247"/>
    </source>
</evidence>
<dbReference type="EMBL" id="OX459120">
    <property type="protein sequence ID" value="CAI9098715.1"/>
    <property type="molecule type" value="Genomic_DNA"/>
</dbReference>
<gene>
    <name evidence="3" type="ORF">OLC1_LOCUS8864</name>
</gene>
<evidence type="ECO:0000256" key="1">
    <source>
        <dbReference type="SAM" id="MobiDB-lite"/>
    </source>
</evidence>
<dbReference type="Proteomes" id="UP001161247">
    <property type="component" value="Chromosome 3"/>
</dbReference>
<feature type="compositionally biased region" description="Basic and acidic residues" evidence="1">
    <location>
        <begin position="1"/>
        <end position="13"/>
    </location>
</feature>
<dbReference type="AlphaFoldDB" id="A0AAV1CUS0"/>
<keyword evidence="2" id="KW-0472">Membrane</keyword>
<feature type="transmembrane region" description="Helical" evidence="2">
    <location>
        <begin position="431"/>
        <end position="450"/>
    </location>
</feature>
<evidence type="ECO:0000313" key="3">
    <source>
        <dbReference type="EMBL" id="CAI9098715.1"/>
    </source>
</evidence>
<evidence type="ECO:0000256" key="2">
    <source>
        <dbReference type="SAM" id="Phobius"/>
    </source>
</evidence>
<name>A0AAV1CUS0_OLDCO</name>